<dbReference type="EMBL" id="JATAAI010000005">
    <property type="protein sequence ID" value="KAK1745858.1"/>
    <property type="molecule type" value="Genomic_DNA"/>
</dbReference>
<evidence type="ECO:0000256" key="1">
    <source>
        <dbReference type="ARBA" id="ARBA00022737"/>
    </source>
</evidence>
<feature type="region of interest" description="Disordered" evidence="3">
    <location>
        <begin position="1490"/>
        <end position="1524"/>
    </location>
</feature>
<dbReference type="Gene3D" id="1.25.10.10">
    <property type="entry name" value="Leucine-rich Repeat Variant"/>
    <property type="match status" value="4"/>
</dbReference>
<dbReference type="InterPro" id="IPR011989">
    <property type="entry name" value="ARM-like"/>
</dbReference>
<feature type="compositionally biased region" description="Basic and acidic residues" evidence="3">
    <location>
        <begin position="1513"/>
        <end position="1524"/>
    </location>
</feature>
<proteinExistence type="predicted"/>
<accession>A0AAD9DHK8</accession>
<dbReference type="SMART" id="SM01349">
    <property type="entry name" value="TOG"/>
    <property type="match status" value="2"/>
</dbReference>
<keyword evidence="5" id="KW-0808">Transferase</keyword>
<dbReference type="PANTHER" id="PTHR23346:SF7">
    <property type="entry name" value="STALLED RIBOSOME SENSOR GCN1"/>
    <property type="match status" value="1"/>
</dbReference>
<feature type="domain" description="TOG" evidence="4">
    <location>
        <begin position="1686"/>
        <end position="1917"/>
    </location>
</feature>
<organism evidence="5 6">
    <name type="scientific">Skeletonema marinoi</name>
    <dbReference type="NCBI Taxonomy" id="267567"/>
    <lineage>
        <taxon>Eukaryota</taxon>
        <taxon>Sar</taxon>
        <taxon>Stramenopiles</taxon>
        <taxon>Ochrophyta</taxon>
        <taxon>Bacillariophyta</taxon>
        <taxon>Coscinodiscophyceae</taxon>
        <taxon>Thalassiosirophycidae</taxon>
        <taxon>Thalassiosirales</taxon>
        <taxon>Skeletonemataceae</taxon>
        <taxon>Skeletonema</taxon>
        <taxon>Skeletonema marinoi-dohrnii complex</taxon>
    </lineage>
</organism>
<protein>
    <submittedName>
        <fullName evidence="5">EIF-2-alpha kinase activator Gcn1</fullName>
    </submittedName>
</protein>
<dbReference type="SUPFAM" id="SSF48371">
    <property type="entry name" value="ARM repeat"/>
    <property type="match status" value="4"/>
</dbReference>
<dbReference type="Pfam" id="PF24984">
    <property type="entry name" value="HEAT_EF3_GNC1"/>
    <property type="match status" value="1"/>
</dbReference>
<dbReference type="GO" id="GO:0006417">
    <property type="term" value="P:regulation of translation"/>
    <property type="evidence" value="ECO:0007669"/>
    <property type="project" value="TreeGrafter"/>
</dbReference>
<feature type="repeat" description="HEAT" evidence="2">
    <location>
        <begin position="1857"/>
        <end position="1894"/>
    </location>
</feature>
<dbReference type="PROSITE" id="PS50077">
    <property type="entry name" value="HEAT_REPEAT"/>
    <property type="match status" value="5"/>
</dbReference>
<dbReference type="InterPro" id="IPR057546">
    <property type="entry name" value="HEAT_GCN1"/>
</dbReference>
<feature type="region of interest" description="Disordered" evidence="3">
    <location>
        <begin position="1444"/>
        <end position="1476"/>
    </location>
</feature>
<feature type="repeat" description="HEAT" evidence="2">
    <location>
        <begin position="2324"/>
        <end position="2361"/>
    </location>
</feature>
<dbReference type="GO" id="GO:0005829">
    <property type="term" value="C:cytosol"/>
    <property type="evidence" value="ECO:0007669"/>
    <property type="project" value="TreeGrafter"/>
</dbReference>
<dbReference type="InterPro" id="IPR016024">
    <property type="entry name" value="ARM-type_fold"/>
</dbReference>
<dbReference type="InterPro" id="IPR034085">
    <property type="entry name" value="TOG"/>
</dbReference>
<dbReference type="Proteomes" id="UP001224775">
    <property type="component" value="Unassembled WGS sequence"/>
</dbReference>
<keyword evidence="5" id="KW-0418">Kinase</keyword>
<feature type="compositionally biased region" description="Low complexity" evidence="3">
    <location>
        <begin position="1460"/>
        <end position="1476"/>
    </location>
</feature>
<evidence type="ECO:0000256" key="2">
    <source>
        <dbReference type="PROSITE-ProRule" id="PRU00103"/>
    </source>
</evidence>
<feature type="region of interest" description="Disordered" evidence="3">
    <location>
        <begin position="981"/>
        <end position="1003"/>
    </location>
</feature>
<dbReference type="Pfam" id="PF25801">
    <property type="entry name" value="HEAT_GCN1_C_2"/>
    <property type="match status" value="1"/>
</dbReference>
<feature type="repeat" description="HEAT" evidence="2">
    <location>
        <begin position="1778"/>
        <end position="1814"/>
    </location>
</feature>
<comment type="caution">
    <text evidence="5">The sequence shown here is derived from an EMBL/GenBank/DDBJ whole genome shotgun (WGS) entry which is preliminary data.</text>
</comment>
<feature type="repeat" description="HEAT" evidence="2">
    <location>
        <begin position="1977"/>
        <end position="2015"/>
    </location>
</feature>
<feature type="non-terminal residue" evidence="5">
    <location>
        <position position="3020"/>
    </location>
</feature>
<keyword evidence="6" id="KW-1185">Reference proteome</keyword>
<name>A0AAD9DHK8_9STRA</name>
<dbReference type="InterPro" id="IPR021133">
    <property type="entry name" value="HEAT_type_2"/>
</dbReference>
<dbReference type="Pfam" id="PF24987">
    <property type="entry name" value="HEAT_EF3_N"/>
    <property type="match status" value="1"/>
</dbReference>
<reference evidence="5" key="1">
    <citation type="submission" date="2023-06" db="EMBL/GenBank/DDBJ databases">
        <title>Survivors Of The Sea: Transcriptome response of Skeletonema marinoi to long-term dormancy.</title>
        <authorList>
            <person name="Pinder M.I.M."/>
            <person name="Kourtchenko O."/>
            <person name="Robertson E.K."/>
            <person name="Larsson T."/>
            <person name="Maumus F."/>
            <person name="Osuna-Cruz C.M."/>
            <person name="Vancaester E."/>
            <person name="Stenow R."/>
            <person name="Vandepoele K."/>
            <person name="Ploug H."/>
            <person name="Bruchert V."/>
            <person name="Godhe A."/>
            <person name="Topel M."/>
        </authorList>
    </citation>
    <scope>NUCLEOTIDE SEQUENCE</scope>
    <source>
        <strain evidence="5">R05AC</strain>
    </source>
</reference>
<dbReference type="PANTHER" id="PTHR23346">
    <property type="entry name" value="TRANSLATIONAL ACTIVATOR GCN1-RELATED"/>
    <property type="match status" value="1"/>
</dbReference>
<evidence type="ECO:0000313" key="5">
    <source>
        <dbReference type="EMBL" id="KAK1745858.1"/>
    </source>
</evidence>
<evidence type="ECO:0000256" key="3">
    <source>
        <dbReference type="SAM" id="MobiDB-lite"/>
    </source>
</evidence>
<keyword evidence="1" id="KW-0677">Repeat</keyword>
<sequence>CSKRNHLLLLVKDQGNRIAPEDKLIITLIVATTMSDYGADSDELRQSLLRLSTSSVDGLPRSKRNVILNSVIQLVALPSSKPDGDANDDNEDGAECRSVLADFATTSSSLPNYCCSIHSARRMSTIIQSAIVASNVNNETDTLKALCLGLCQLLARDNHVALLDEAVVNFNKQQPQSSLSQAFLTLAQDQSSIANTSTSIIFSALSLAAGTASQQQDDDNIQSTLMELFMTSSSLTSSTTKTTPSFPQPNQIIMAKHALSKCTTQSNFDTQLAPQLGLKLRSHPESVLPLLHAILSSLLSSSDVVLLDVSTQLTEGGLLLSSTMKHLKSSKVEMRNWAWKTCVVYCRFNNVATTKIVVEAICDAFTSLTTSDVRGGGYAALDGIGRYLLHLGNGDDDDDCSELANKVLSTLVSVLPKDKVVNNSTTADSTLVAKEVGYNALTTWMQLFRKHGSHTVGGGYDKALGYLIEPLKKYSPKDGEFKFRFGSLIQSPDSLYLDGDVISSDEKGAKGGETFLELVIVDLMEKKKIQQGLESVIDAAMKKFASSDTVAQVDGTLAVFFLVMYAHHSSGFTLPPSAIKVVAAGGTVKGHESSFLYSPSMLEAARADALLNYVLHRIIALHCKVTAKAEGGKKVGRGADQPLIRVIEKRLNEGHDSPFSAATKAVAICAANPLYLSLMGTPSSTSYSSIQSSLKTIVTYSPASANAADAVLYALFSHVNERSLKHEDTRVSLNETRLSREQFEPVDETFNKLPVCCGNTASRGKLSLNASHKGYDPNSVRNVANKLLGDGAVTKAGALFRALILSHAGTTMKSNRRQRVALVSHMLDVINETIMPFVEKSGDSEMTNNLADFVAMCAASASLDQALNEADGDDAEAPKIVEWDAKKAVSPSINEAAMSLITTLGGIAGSFDAEFGDADDEEQKPYSFASELCIQKIPMHLVSHLDRAMKSVESMTEDEVALFRSPKGALFSAGKDAASAAKGAPSKAKSGTEKKAASRKKKGGFDSFADEEWEKQVKKDLAKKKRAQEGASIGPSKIVLTAEEKEVLAQQTKLRDQLSKVLLGDFPRALAAIRCLCESDIEVGNSSLPIFGPSVVGAAVSASHALKLHTLKVDSFDTLSTLASCVYEIDETHAPTLARALTISYGSKKEGSALAVSELPSPCAPAACSIFEMDEYGDCLSGNSFVFLFPIIHAALTGPRNVPGCDAALTVLERHSAMLVGDEVDAAVKQLRKDMASTVLELLCHDRSQTFVNPSPYEALTSCYVTDDASPGLAAPEIAPLLGERGALGGENNRVAAMETLTAIALKQPKLVRGNPLIENRIWLNCYDKADRIKNAARRAWLVAHGHSADVDVGSTPLDPPTKMYAVPLLPLLSNEDSAIASAAAASFTHAVGMHPGTAEKNIVKLCNTYIGSFPAPGNDVEEKTSKPSSVFPVAPPPAAKVTKKKVIDTGLPKKKTKKVSSVSASMSKITGAPAPKKSAATKKLLAKVAAPKKERSLDQDSLMDQFKSPSSTKKETAEADSDSKVATRMGILRAISSLTDPSANVKLDLPVLKILLSFLMSYGLGDGNESLRNASRDAARDIVASYGSSEEAASFFLPQLEAVLNTGRADETNLDPLSPEKVPKSVVASDFRKEGVVVSLGSIALHLKDDTKIDGIVDMLLKALNTPSEDVQSSVALCLSKLMKKGTTQQRVESLLDDLMNECIHGSNLASRRGAAYGISAVVKGSGIASLKKYEVVKRLEEACTSGSPTSKEGSLFAIELLSSRLGILFEPYVIVLLPALLKAFSDSNDHVRTAADKTVGLIMAKLSGHGVKLVMPAVLEAFNEPEWRTKQASIHMLGSMSHCAPKQLASCLPKVVPKLTEAFSDTHPKVKKSAQDALEEICTVIKNPEISSISETILNALTDPANGTLHALEALISTEFLHAIDAPSLSIIIPVVHRGLRDRAANTKRYAALISGNICTMVNDARDFVPYLPILLPDLKSTLLDPIPDVRSITAKALGSLTRGVGEATFPDLRPWLVETLRSESGSSVERSGAAQGLTEILVAGGASMVQNVMVNEILPLNSHPKAGTREGVLWVLTFLPSALGQAYASLIDESLPALLNGLADDNETVRDVALRAGRVLVKSNGKAHKDKILPSLENGLSNEDYRIRVASLTLLGDLLSMLGGTKVVKGNADTQDDIRQAERAQAQIALVLGNETRKRVLSSLYLARSDTAAVVRQAAVQVWKTVVSVTPRTLREILSELVDQIVVSLASGDPERTQVAGRCLGDIVQKLGDQVLPEVIPVLRDSLYRGDEHTRQGVCVGLAEVIASSSKEQIIKFLNILVKVVQDALCDEDDQVRKMATQCFQSLFQVVGTRTLDEVVPALLVSMESEDDVTKTRALNGVTGILSVRSRELLPYIIPRVLKAPLTISHADALASISAATSQTIHMHFNSIIPTLIMELSSFYGASLDEEEKLREEAARSCSRAVCRNVDTVGVNWLISEVISKCTHDKESVRKEACWFLQIIVEESTYSILWQSAADFHADVDIIIRELIHRLNDDNSVVLKANNVAIGALTKCVPVEELVKHIRYIKDLIGSMVSDARYRKGGVGDGDFFLPGLNIPKGLEPLLPIYQRGILYGDATTRELAASGLGELIKITQTKYLAGPFLIKLTGPLLRIVGDRNPPAVKIAIVQTLGLILTKGGPALRAFVPQFQTTFVKALSDPSRQVRIEAIKALALLMPLSTRVDPLIKELVSTSLGKSSSVTADTAGLVAIQTATLEALAVVLKHGGSKVKLAESVPSSLDAGKELVLHEDDGIRESAAKVVGYACELLGVDEANSAMEELVVDQASNLSSCSVEVKHGIACICRRVLSRPIGANIDREIYKSITSIILTLMKDDKTMVKEAASVAIGAVLGSSGDINSTLSSLEKSIAKNMDTKEELSVQQGAADGLSIAARLQPGIFRTHEGLFLINSALKMAMSGSQRVQFSYNDFLWIALDVENGETGLNEYLEHAYLEEAKKMKAIFSKVLVKIKAVNDDD</sequence>
<dbReference type="GO" id="GO:0034198">
    <property type="term" value="P:cellular response to amino acid starvation"/>
    <property type="evidence" value="ECO:0007669"/>
    <property type="project" value="TreeGrafter"/>
</dbReference>
<dbReference type="Pfam" id="PF23271">
    <property type="entry name" value="HEAT_GCN1"/>
    <property type="match status" value="1"/>
</dbReference>
<feature type="domain" description="TOG" evidence="4">
    <location>
        <begin position="2604"/>
        <end position="2839"/>
    </location>
</feature>
<feature type="repeat" description="HEAT" evidence="2">
    <location>
        <begin position="2135"/>
        <end position="2172"/>
    </location>
</feature>
<gene>
    <name evidence="5" type="ORF">QTG54_003782</name>
</gene>
<evidence type="ECO:0000313" key="6">
    <source>
        <dbReference type="Proteomes" id="UP001224775"/>
    </source>
</evidence>
<evidence type="ECO:0000259" key="4">
    <source>
        <dbReference type="SMART" id="SM01349"/>
    </source>
</evidence>
<dbReference type="GO" id="GO:0019887">
    <property type="term" value="F:protein kinase regulator activity"/>
    <property type="evidence" value="ECO:0007669"/>
    <property type="project" value="TreeGrafter"/>
</dbReference>
<dbReference type="GO" id="GO:0016301">
    <property type="term" value="F:kinase activity"/>
    <property type="evidence" value="ECO:0007669"/>
    <property type="project" value="UniProtKB-KW"/>
</dbReference>